<dbReference type="Proteomes" id="UP000251577">
    <property type="component" value="Unassembled WGS sequence"/>
</dbReference>
<sequence length="282" mass="31324">MALVQRLQVHVYHPERIPVNGGGVIAVNHTGYWDFVYGGIPAFAQGGRLVRFMAKKEIFDVRGVGAVMRAMKHIPVDRAAGAESTAEAIRRVRKGQLVGIFPEATISRSFEIKEVKQGAAKIAYEGSVPLIPLAIWGSQRVWTKGRKPVWRPRGVNLVMAVGEPVEVSANSAETTERLHAAMQKTLKDVQERFVGLYGEMPKGEFWVPASMGGSAPTLEAATVEDREAQEKRKRDRAEAARRAAELQVQRDAADRAERENAKGPIARLTLPLRQWFRARRAR</sequence>
<dbReference type="SMART" id="SM00563">
    <property type="entry name" value="PlsC"/>
    <property type="match status" value="1"/>
</dbReference>
<gene>
    <name evidence="5" type="ORF">DLJ54_03410</name>
</gene>
<dbReference type="GO" id="GO:0003841">
    <property type="term" value="F:1-acylglycerol-3-phosphate O-acyltransferase activity"/>
    <property type="evidence" value="ECO:0007669"/>
    <property type="project" value="TreeGrafter"/>
</dbReference>
<keyword evidence="1 5" id="KW-0808">Transferase</keyword>
<evidence type="ECO:0000256" key="3">
    <source>
        <dbReference type="SAM" id="MobiDB-lite"/>
    </source>
</evidence>
<dbReference type="InterPro" id="IPR002123">
    <property type="entry name" value="Plipid/glycerol_acylTrfase"/>
</dbReference>
<comment type="caution">
    <text evidence="5">The sequence shown here is derived from an EMBL/GenBank/DDBJ whole genome shotgun (WGS) entry which is preliminary data.</text>
</comment>
<organism evidence="5 6">
    <name type="scientific">Corynebacterium heidelbergense</name>
    <dbReference type="NCBI Taxonomy" id="2055947"/>
    <lineage>
        <taxon>Bacteria</taxon>
        <taxon>Bacillati</taxon>
        <taxon>Actinomycetota</taxon>
        <taxon>Actinomycetes</taxon>
        <taxon>Mycobacteriales</taxon>
        <taxon>Corynebacteriaceae</taxon>
        <taxon>Corynebacterium</taxon>
    </lineage>
</organism>
<dbReference type="PANTHER" id="PTHR10434:SF55">
    <property type="entry name" value="POSSIBLE ACYLTRANSFERASE"/>
    <property type="match status" value="1"/>
</dbReference>
<dbReference type="EMBL" id="QHCV01000023">
    <property type="protein sequence ID" value="RAV32429.1"/>
    <property type="molecule type" value="Genomic_DNA"/>
</dbReference>
<evidence type="ECO:0000259" key="4">
    <source>
        <dbReference type="SMART" id="SM00563"/>
    </source>
</evidence>
<dbReference type="PANTHER" id="PTHR10434">
    <property type="entry name" value="1-ACYL-SN-GLYCEROL-3-PHOSPHATE ACYLTRANSFERASE"/>
    <property type="match status" value="1"/>
</dbReference>
<reference evidence="5 6" key="1">
    <citation type="journal article" date="2018" name="Syst. Appl. Microbiol.">
        <title>Corynebacterium heidelbergense sp. nov., isolated from the preen glands of Egyptian geese (Alopochen aegyptiacus).</title>
        <authorList>
            <person name="Braun M.S."/>
            <person name="Wang E."/>
            <person name="Zimmermann S."/>
            <person name="Wink M."/>
        </authorList>
    </citation>
    <scope>NUCLEOTIDE SEQUENCE [LARGE SCALE GENOMIC DNA]</scope>
    <source>
        <strain evidence="5 6">647</strain>
    </source>
</reference>
<feature type="domain" description="Phospholipid/glycerol acyltransferase" evidence="4">
    <location>
        <begin position="23"/>
        <end position="138"/>
    </location>
</feature>
<evidence type="ECO:0000256" key="1">
    <source>
        <dbReference type="ARBA" id="ARBA00022679"/>
    </source>
</evidence>
<feature type="compositionally biased region" description="Basic and acidic residues" evidence="3">
    <location>
        <begin position="223"/>
        <end position="244"/>
    </location>
</feature>
<keyword evidence="2 5" id="KW-0012">Acyltransferase</keyword>
<dbReference type="CDD" id="cd07989">
    <property type="entry name" value="LPLAT_AGPAT-like"/>
    <property type="match status" value="1"/>
</dbReference>
<dbReference type="Pfam" id="PF01553">
    <property type="entry name" value="Acyltransferase"/>
    <property type="match status" value="1"/>
</dbReference>
<dbReference type="AlphaFoldDB" id="A0A364V719"/>
<accession>A0A364V719</accession>
<evidence type="ECO:0000256" key="2">
    <source>
        <dbReference type="ARBA" id="ARBA00023315"/>
    </source>
</evidence>
<evidence type="ECO:0000313" key="5">
    <source>
        <dbReference type="EMBL" id="RAV32429.1"/>
    </source>
</evidence>
<evidence type="ECO:0000313" key="6">
    <source>
        <dbReference type="Proteomes" id="UP000251577"/>
    </source>
</evidence>
<keyword evidence="6" id="KW-1185">Reference proteome</keyword>
<proteinExistence type="predicted"/>
<dbReference type="GO" id="GO:0006654">
    <property type="term" value="P:phosphatidic acid biosynthetic process"/>
    <property type="evidence" value="ECO:0007669"/>
    <property type="project" value="TreeGrafter"/>
</dbReference>
<feature type="region of interest" description="Disordered" evidence="3">
    <location>
        <begin position="221"/>
        <end position="264"/>
    </location>
</feature>
<dbReference type="SUPFAM" id="SSF69593">
    <property type="entry name" value="Glycerol-3-phosphate (1)-acyltransferase"/>
    <property type="match status" value="1"/>
</dbReference>
<dbReference type="GO" id="GO:0005886">
    <property type="term" value="C:plasma membrane"/>
    <property type="evidence" value="ECO:0007669"/>
    <property type="project" value="TreeGrafter"/>
</dbReference>
<name>A0A364V719_9CORY</name>
<protein>
    <submittedName>
        <fullName evidence="5">1-acyl-sn-glycerol-3-phosphate acyltransferase</fullName>
    </submittedName>
</protein>
<feature type="compositionally biased region" description="Basic and acidic residues" evidence="3">
    <location>
        <begin position="251"/>
        <end position="261"/>
    </location>
</feature>